<gene>
    <name evidence="5" type="ORF">QEH52_12910</name>
</gene>
<accession>A0ABU1AWF2</accession>
<dbReference type="Pfam" id="PF04072">
    <property type="entry name" value="LCM"/>
    <property type="match status" value="1"/>
</dbReference>
<proteinExistence type="inferred from homology"/>
<reference evidence="5 6" key="1">
    <citation type="submission" date="2023-04" db="EMBL/GenBank/DDBJ databases">
        <title>A novel bacteria isolated from coastal sediment.</title>
        <authorList>
            <person name="Liu X.-J."/>
            <person name="Du Z.-J."/>
        </authorList>
    </citation>
    <scope>NUCLEOTIDE SEQUENCE [LARGE SCALE GENOMIC DNA]</scope>
    <source>
        <strain evidence="5 6">SDUM461003</strain>
    </source>
</reference>
<evidence type="ECO:0000256" key="3">
    <source>
        <dbReference type="ARBA" id="ARBA00022679"/>
    </source>
</evidence>
<keyword evidence="2 4" id="KW-0489">Methyltransferase</keyword>
<keyword evidence="3 5" id="KW-0808">Transferase</keyword>
<dbReference type="EMBL" id="JARXHW010000030">
    <property type="protein sequence ID" value="MDQ8208416.1"/>
    <property type="molecule type" value="Genomic_DNA"/>
</dbReference>
<name>A0ABU1AWF2_9BACT</name>
<organism evidence="5 6">
    <name type="scientific">Thalassobacterium maritimum</name>
    <dbReference type="NCBI Taxonomy" id="3041265"/>
    <lineage>
        <taxon>Bacteria</taxon>
        <taxon>Pseudomonadati</taxon>
        <taxon>Verrucomicrobiota</taxon>
        <taxon>Opitutia</taxon>
        <taxon>Puniceicoccales</taxon>
        <taxon>Coraliomargaritaceae</taxon>
        <taxon>Thalassobacterium</taxon>
    </lineage>
</organism>
<dbReference type="Proteomes" id="UP001225316">
    <property type="component" value="Unassembled WGS sequence"/>
</dbReference>
<dbReference type="Gene3D" id="3.40.50.150">
    <property type="entry name" value="Vaccinia Virus protein VP39"/>
    <property type="match status" value="1"/>
</dbReference>
<keyword evidence="4" id="KW-0949">S-adenosyl-L-methionine</keyword>
<dbReference type="SUPFAM" id="SSF53335">
    <property type="entry name" value="S-adenosyl-L-methionine-dependent methyltransferases"/>
    <property type="match status" value="1"/>
</dbReference>
<comment type="function">
    <text evidence="4">Exhibits S-adenosyl-L-methionine-dependent methyltransferase activity.</text>
</comment>
<dbReference type="EC" id="2.1.1.-" evidence="4"/>
<evidence type="ECO:0000256" key="1">
    <source>
        <dbReference type="ARBA" id="ARBA00008138"/>
    </source>
</evidence>
<dbReference type="PANTHER" id="PTHR43619:SF2">
    <property type="entry name" value="S-ADENOSYL-L-METHIONINE-DEPENDENT METHYLTRANSFERASES SUPERFAMILY PROTEIN"/>
    <property type="match status" value="1"/>
</dbReference>
<evidence type="ECO:0000256" key="4">
    <source>
        <dbReference type="RuleBase" id="RU362030"/>
    </source>
</evidence>
<dbReference type="InterPro" id="IPR029063">
    <property type="entry name" value="SAM-dependent_MTases_sf"/>
</dbReference>
<dbReference type="RefSeq" id="WP_308950994.1">
    <property type="nucleotide sequence ID" value="NZ_JARXHW010000030.1"/>
</dbReference>
<comment type="caution">
    <text evidence="5">The sequence shown here is derived from an EMBL/GenBank/DDBJ whole genome shotgun (WGS) entry which is preliminary data.</text>
</comment>
<dbReference type="InterPro" id="IPR007213">
    <property type="entry name" value="Ppm1/Ppm2/Tcmp"/>
</dbReference>
<protein>
    <recommendedName>
        <fullName evidence="4">S-adenosyl-L-methionine-dependent methyltransferase</fullName>
        <ecNumber evidence="4">2.1.1.-</ecNumber>
    </recommendedName>
</protein>
<dbReference type="GO" id="GO:0008168">
    <property type="term" value="F:methyltransferase activity"/>
    <property type="evidence" value="ECO:0007669"/>
    <property type="project" value="UniProtKB-KW"/>
</dbReference>
<evidence type="ECO:0000256" key="2">
    <source>
        <dbReference type="ARBA" id="ARBA00022603"/>
    </source>
</evidence>
<evidence type="ECO:0000313" key="6">
    <source>
        <dbReference type="Proteomes" id="UP001225316"/>
    </source>
</evidence>
<dbReference type="NCBIfam" id="TIGR00027">
    <property type="entry name" value="mthyl_TIGR00027"/>
    <property type="match status" value="1"/>
</dbReference>
<sequence length="294" mass="33395">MKNDQASSTAYTVLQGILHVAQASPYSYLVEDEVVELGQQILQGTEEGRNRLKQLATPMFTWSVKFRERLVLPGITLHYILRKRHVEAISQQAIEEDGVTQVVMLGAGFDTLSWRFHKRYPHVNFIEIDHPATQKAKVAGLNPGGASNMHFLSVDFAHQTLQHELSHFAGFEPGRKTLFICEGVMMYLPEQAVHVLFQSIRALTGAGSQFLFSTLEPRNSPRNTIPSLLYYHLKLIGEPIAWSIGSERMADFIQQHDCELKSLAGRDALLERFVKDDRKLHLHSGEYFTLCEYK</sequence>
<comment type="similarity">
    <text evidence="1 4">Belongs to the UPF0677 family.</text>
</comment>
<evidence type="ECO:0000313" key="5">
    <source>
        <dbReference type="EMBL" id="MDQ8208416.1"/>
    </source>
</evidence>
<dbReference type="PANTHER" id="PTHR43619">
    <property type="entry name" value="S-ADENOSYL-L-METHIONINE-DEPENDENT METHYLTRANSFERASE YKTD-RELATED"/>
    <property type="match status" value="1"/>
</dbReference>
<dbReference type="GO" id="GO:0032259">
    <property type="term" value="P:methylation"/>
    <property type="evidence" value="ECO:0007669"/>
    <property type="project" value="UniProtKB-KW"/>
</dbReference>
<keyword evidence="6" id="KW-1185">Reference proteome</keyword>
<dbReference type="InterPro" id="IPR011610">
    <property type="entry name" value="SAM_mthyl_Trfase_ML2640-like"/>
</dbReference>